<dbReference type="InterPro" id="IPR025724">
    <property type="entry name" value="GAG-pre-integrase_dom"/>
</dbReference>
<keyword evidence="1" id="KW-0645">Protease</keyword>
<dbReference type="InterPro" id="IPR054722">
    <property type="entry name" value="PolX-like_BBD"/>
</dbReference>
<dbReference type="Proteomes" id="UP000238479">
    <property type="component" value="Chromosome 3"/>
</dbReference>
<accession>A0A2P6RCF4</accession>
<dbReference type="InterPro" id="IPR012337">
    <property type="entry name" value="RNaseH-like_sf"/>
</dbReference>
<dbReference type="EMBL" id="PDCK01000041">
    <property type="protein sequence ID" value="PRQ44112.1"/>
    <property type="molecule type" value="Genomic_DNA"/>
</dbReference>
<name>A0A2P6RCF4_ROSCH</name>
<evidence type="ECO:0000313" key="4">
    <source>
        <dbReference type="EMBL" id="PRQ44112.1"/>
    </source>
</evidence>
<keyword evidence="4" id="KW-0808">Transferase</keyword>
<dbReference type="InterPro" id="IPR043502">
    <property type="entry name" value="DNA/RNA_pol_sf"/>
</dbReference>
<feature type="compositionally biased region" description="Low complexity" evidence="2">
    <location>
        <begin position="531"/>
        <end position="549"/>
    </location>
</feature>
<dbReference type="Pfam" id="PF13976">
    <property type="entry name" value="gag_pre-integrs"/>
    <property type="match status" value="1"/>
</dbReference>
<dbReference type="STRING" id="74649.A0A2P6RCF4"/>
<dbReference type="GO" id="GO:0003964">
    <property type="term" value="F:RNA-directed DNA polymerase activity"/>
    <property type="evidence" value="ECO:0007669"/>
    <property type="project" value="UniProtKB-KW"/>
</dbReference>
<dbReference type="InterPro" id="IPR001584">
    <property type="entry name" value="Integrase_cat-core"/>
</dbReference>
<dbReference type="AlphaFoldDB" id="A0A2P6RCF4"/>
<reference evidence="4 5" key="1">
    <citation type="journal article" date="2018" name="Nat. Genet.">
        <title>The Rosa genome provides new insights in the design of modern roses.</title>
        <authorList>
            <person name="Bendahmane M."/>
        </authorList>
    </citation>
    <scope>NUCLEOTIDE SEQUENCE [LARGE SCALE GENOMIC DNA]</scope>
    <source>
        <strain evidence="5">cv. Old Blush</strain>
    </source>
</reference>
<gene>
    <name evidence="4" type="ORF">RchiOBHm_Chr3g0475621</name>
</gene>
<feature type="region of interest" description="Disordered" evidence="2">
    <location>
        <begin position="522"/>
        <end position="565"/>
    </location>
</feature>
<dbReference type="Pfam" id="PF22936">
    <property type="entry name" value="Pol_BBD"/>
    <property type="match status" value="1"/>
</dbReference>
<dbReference type="InterPro" id="IPR013103">
    <property type="entry name" value="RVT_2"/>
</dbReference>
<feature type="domain" description="Integrase catalytic" evidence="3">
    <location>
        <begin position="218"/>
        <end position="384"/>
    </location>
</feature>
<keyword evidence="4" id="KW-0695">RNA-directed DNA polymerase</keyword>
<evidence type="ECO:0000313" key="5">
    <source>
        <dbReference type="Proteomes" id="UP000238479"/>
    </source>
</evidence>
<dbReference type="GO" id="GO:0015074">
    <property type="term" value="P:DNA integration"/>
    <property type="evidence" value="ECO:0007669"/>
    <property type="project" value="InterPro"/>
</dbReference>
<dbReference type="SUPFAM" id="SSF53098">
    <property type="entry name" value="Ribonuclease H-like"/>
    <property type="match status" value="1"/>
</dbReference>
<proteinExistence type="predicted"/>
<dbReference type="CDD" id="cd09272">
    <property type="entry name" value="RNase_HI_RT_Ty1"/>
    <property type="match status" value="1"/>
</dbReference>
<dbReference type="PROSITE" id="PS50994">
    <property type="entry name" value="INTEGRASE"/>
    <property type="match status" value="1"/>
</dbReference>
<dbReference type="GO" id="GO:0004190">
    <property type="term" value="F:aspartic-type endopeptidase activity"/>
    <property type="evidence" value="ECO:0007669"/>
    <property type="project" value="UniProtKB-KW"/>
</dbReference>
<dbReference type="InterPro" id="IPR036397">
    <property type="entry name" value="RNaseH_sf"/>
</dbReference>
<keyword evidence="1" id="KW-0064">Aspartyl protease</keyword>
<dbReference type="PANTHER" id="PTHR11439">
    <property type="entry name" value="GAG-POL-RELATED RETROTRANSPOSON"/>
    <property type="match status" value="1"/>
</dbReference>
<organism evidence="4 5">
    <name type="scientific">Rosa chinensis</name>
    <name type="common">China rose</name>
    <dbReference type="NCBI Taxonomy" id="74649"/>
    <lineage>
        <taxon>Eukaryota</taxon>
        <taxon>Viridiplantae</taxon>
        <taxon>Streptophyta</taxon>
        <taxon>Embryophyta</taxon>
        <taxon>Tracheophyta</taxon>
        <taxon>Spermatophyta</taxon>
        <taxon>Magnoliopsida</taxon>
        <taxon>eudicotyledons</taxon>
        <taxon>Gunneridae</taxon>
        <taxon>Pentapetalae</taxon>
        <taxon>rosids</taxon>
        <taxon>fabids</taxon>
        <taxon>Rosales</taxon>
        <taxon>Rosaceae</taxon>
        <taxon>Rosoideae</taxon>
        <taxon>Rosoideae incertae sedis</taxon>
        <taxon>Rosa</taxon>
    </lineage>
</organism>
<dbReference type="Pfam" id="PF07727">
    <property type="entry name" value="RVT_2"/>
    <property type="match status" value="1"/>
</dbReference>
<feature type="region of interest" description="Disordered" evidence="2">
    <location>
        <begin position="1"/>
        <end position="20"/>
    </location>
</feature>
<sequence length="1147" mass="127645">MSAHSSGSCSSGSSGACSSGSQVNEVWIGDTGATHHMTSDLRNLTIAHPFESSKSITIGNGEGLHIKHIGSAIITPADHTFKLNNVLHVPHLAVNLLSFNKLCKDNHCFIVMDDVDICVQDKASKALLYKGKSNGEGLFLFKTPNLTQPYNHSHTAFIGSAVKSTIWHQRLGHRSPDIVSRMLSQSRITYNNDTSTHMCVDCLSGKMHRLPFSESVSQSVSPFQKIHSDLWGPAPCLSVEGFKFYVTFIDDYTKFVWIYPLINKSDTFSTFVKFYNFVSTQFHILIQSLQTDGGGEFNSKAFQSFLDSKGILHLITCPYTPQQNGVAERKNRHLVETCISLMSAAKFPKPFWFHAVAHSSNLINRMPCKSLLYHSPYFKLFGVLPDLKSLKVFGTACYPYLRPYSHDKLDPRTTMCVFLGYALGYKGVFCYNIEHHKLWMCRHVIHDESTFPFKCPPSPPCASAPSSPSSVAFSTSPSPSPASLPTASISSGHSSMLPVLTSDQLQVVLPCEPVSQPSAAIPALADGGGVSRDASSSSSESSDSMTNGDISNNDLPSDSDNGGLPQELVFVEDQAQAYNNHSMLTRAKNGIVKHKTFQDYCAYSCVVQQGLIDELAYFSGFSAIMDIQDPIEPKSFRAAASIPEWDEAMYEEIDALLKQGTWELVPLPKAKNIVGSKWIYKIKKNPDGSISRYKARLVAQGFSQEKGLDYDETFSPVVRHSTVRLVVALAAMNKWELRQLDVKNAFLHGDLREEVYMVQPQGFVDSKHPDHVCLLKKSLYGLKQAPRAWNEKFTNFLPALGFQFSHYDPSLFVKHSEKGVIILLLYVDDIVITGSDKESIEAVITELSEAFDMKDLGSLSYFLGINVQYKTTGILLSQEKYAKELIAKAGLETCRECVSPCLPHVQLLKNDGNPLANPTLYRSIVGALQYLTFTRPDIAFAVNTVCQFMSTPTDVHFASVKRILRYIQGTLSKRMFYKYGNGVPYINAYCDADWAGEVNHRRSTTGFIVYLAHCPISWQSKKQGSVSRSSTEAEYRALANTTAEISWLRHVLCDLHIRIPAPPLLKCDNLSALALCSNPVFHSRIKHLDNDFHFVRERVQRQDLLLQYVPTEQQTADIFTKGLHSPLFKSHCSNLSLVSPTEIEGRC</sequence>
<protein>
    <submittedName>
        <fullName evidence="4">Putative RNA-directed DNA polymerase</fullName>
        <ecNumber evidence="4">2.7.7.49</ecNumber>
    </submittedName>
</protein>
<comment type="caution">
    <text evidence="4">The sequence shown here is derived from an EMBL/GenBank/DDBJ whole genome shotgun (WGS) entry which is preliminary data.</text>
</comment>
<dbReference type="Pfam" id="PF00665">
    <property type="entry name" value="rve"/>
    <property type="match status" value="1"/>
</dbReference>
<feature type="compositionally biased region" description="Polar residues" evidence="2">
    <location>
        <begin position="550"/>
        <end position="560"/>
    </location>
</feature>
<dbReference type="Gene3D" id="3.30.420.10">
    <property type="entry name" value="Ribonuclease H-like superfamily/Ribonuclease H"/>
    <property type="match status" value="1"/>
</dbReference>
<dbReference type="Pfam" id="PF25597">
    <property type="entry name" value="SH3_retrovirus"/>
    <property type="match status" value="1"/>
</dbReference>
<keyword evidence="5" id="KW-1185">Reference proteome</keyword>
<evidence type="ECO:0000259" key="3">
    <source>
        <dbReference type="PROSITE" id="PS50994"/>
    </source>
</evidence>
<evidence type="ECO:0000256" key="2">
    <source>
        <dbReference type="SAM" id="MobiDB-lite"/>
    </source>
</evidence>
<keyword evidence="4" id="KW-0548">Nucleotidyltransferase</keyword>
<dbReference type="Gramene" id="PRQ44112">
    <property type="protein sequence ID" value="PRQ44112"/>
    <property type="gene ID" value="RchiOBHm_Chr3g0475621"/>
</dbReference>
<dbReference type="PANTHER" id="PTHR11439:SF455">
    <property type="entry name" value="RLK (RECEPTOR-LIKE PROTEIN KINASE) 8, PUTATIVE-RELATED"/>
    <property type="match status" value="1"/>
</dbReference>
<dbReference type="SUPFAM" id="SSF56672">
    <property type="entry name" value="DNA/RNA polymerases"/>
    <property type="match status" value="1"/>
</dbReference>
<dbReference type="OMA" id="NDTSTHM"/>
<dbReference type="InterPro" id="IPR057670">
    <property type="entry name" value="SH3_retrovirus"/>
</dbReference>
<dbReference type="GO" id="GO:0003676">
    <property type="term" value="F:nucleic acid binding"/>
    <property type="evidence" value="ECO:0007669"/>
    <property type="project" value="InterPro"/>
</dbReference>
<dbReference type="EC" id="2.7.7.49" evidence="4"/>
<keyword evidence="1" id="KW-0378">Hydrolase</keyword>
<evidence type="ECO:0000256" key="1">
    <source>
        <dbReference type="ARBA" id="ARBA00022750"/>
    </source>
</evidence>